<dbReference type="AlphaFoldDB" id="A0A518HFN0"/>
<keyword evidence="2" id="KW-0614">Plasmid</keyword>
<feature type="compositionally biased region" description="Basic and acidic residues" evidence="1">
    <location>
        <begin position="353"/>
        <end position="364"/>
    </location>
</feature>
<dbReference type="EMBL" id="CP036431">
    <property type="protein sequence ID" value="QDV39650.1"/>
    <property type="molecule type" value="Genomic_DNA"/>
</dbReference>
<geneLocation type="plasmid" evidence="3">
    <name>pelp_5</name>
</geneLocation>
<dbReference type="RefSeq" id="WP_197447240.1">
    <property type="nucleotide sequence ID" value="NZ_CP036431.1"/>
</dbReference>
<keyword evidence="3" id="KW-1185">Reference proteome</keyword>
<feature type="compositionally biased region" description="Basic and acidic residues" evidence="1">
    <location>
        <begin position="371"/>
        <end position="382"/>
    </location>
</feature>
<evidence type="ECO:0000256" key="1">
    <source>
        <dbReference type="SAM" id="MobiDB-lite"/>
    </source>
</evidence>
<dbReference type="InterPro" id="IPR018777">
    <property type="entry name" value="Replication_initiator_prot_A"/>
</dbReference>
<organism evidence="2 3">
    <name type="scientific">Tautonia plasticadhaerens</name>
    <dbReference type="NCBI Taxonomy" id="2527974"/>
    <lineage>
        <taxon>Bacteria</taxon>
        <taxon>Pseudomonadati</taxon>
        <taxon>Planctomycetota</taxon>
        <taxon>Planctomycetia</taxon>
        <taxon>Isosphaerales</taxon>
        <taxon>Isosphaeraceae</taxon>
        <taxon>Tautonia</taxon>
    </lineage>
</organism>
<sequence length="456" mass="52208">MNIAEFPITLLADRAPRGQRRIEYADRIFDPGSGREIDRRLVISAPEEYGLPTAIDDDVILALIQLTRRQNGFAKPEVYFSRLQLIDLLGWPDKGRSYDRIAASLDRWASTYLKYENAWWDNEGRCWTSGGFHIIDSYKLGDGRASGGRGSRCRVVWGREFFKSCQAGYLKGLDYDLYIRLTSHPARRMYRFLDKRFYHKAEWEFELKDFAFEHVGLSRTYRDAGKIKEKLRRGIEELEEVGFLVPLRPDERFVKQGRRWVIRMTRAQAEPAEEPPPGVGADPIVRDLVDRGVTPATAVELATSHPAGAIARQVEAFDWLISREDRRVRLSPSGYLVEAIRKDFALPRGFASKADREARRRESEDLFSQGHQDRLRERERAARGKADREAIDRFWEALGPSERSQVDDQALAVAPPEVVEAYRGMTPASLKAVFFRDTVRDPFILGLIRGDAPAAT</sequence>
<dbReference type="KEGG" id="tpla:ElP_76220"/>
<evidence type="ECO:0000313" key="3">
    <source>
        <dbReference type="Proteomes" id="UP000317835"/>
    </source>
</evidence>
<accession>A0A518HFN0</accession>
<gene>
    <name evidence="2" type="ORF">ElP_76220</name>
</gene>
<proteinExistence type="predicted"/>
<protein>
    <submittedName>
        <fullName evidence="2">Replication initiator protein A</fullName>
    </submittedName>
</protein>
<dbReference type="Pfam" id="PF10134">
    <property type="entry name" value="RPA"/>
    <property type="match status" value="1"/>
</dbReference>
<evidence type="ECO:0000313" key="2">
    <source>
        <dbReference type="EMBL" id="QDV39650.1"/>
    </source>
</evidence>
<reference evidence="2 3" key="1">
    <citation type="submission" date="2019-02" db="EMBL/GenBank/DDBJ databases">
        <title>Deep-cultivation of Planctomycetes and their phenomic and genomic characterization uncovers novel biology.</title>
        <authorList>
            <person name="Wiegand S."/>
            <person name="Jogler M."/>
            <person name="Boedeker C."/>
            <person name="Pinto D."/>
            <person name="Vollmers J."/>
            <person name="Rivas-Marin E."/>
            <person name="Kohn T."/>
            <person name="Peeters S.H."/>
            <person name="Heuer A."/>
            <person name="Rast P."/>
            <person name="Oberbeckmann S."/>
            <person name="Bunk B."/>
            <person name="Jeske O."/>
            <person name="Meyerdierks A."/>
            <person name="Storesund J.E."/>
            <person name="Kallscheuer N."/>
            <person name="Luecker S."/>
            <person name="Lage O.M."/>
            <person name="Pohl T."/>
            <person name="Merkel B.J."/>
            <person name="Hornburger P."/>
            <person name="Mueller R.-W."/>
            <person name="Bruemmer F."/>
            <person name="Labrenz M."/>
            <person name="Spormann A.M."/>
            <person name="Op den Camp H."/>
            <person name="Overmann J."/>
            <person name="Amann R."/>
            <person name="Jetten M.S.M."/>
            <person name="Mascher T."/>
            <person name="Medema M.H."/>
            <person name="Devos D.P."/>
            <person name="Kaster A.-K."/>
            <person name="Ovreas L."/>
            <person name="Rohde M."/>
            <person name="Galperin M.Y."/>
            <person name="Jogler C."/>
        </authorList>
    </citation>
    <scope>NUCLEOTIDE SEQUENCE [LARGE SCALE GENOMIC DNA]</scope>
    <source>
        <strain evidence="2 3">ElP</strain>
        <plasmid evidence="3">pelp_5</plasmid>
    </source>
</reference>
<dbReference type="Proteomes" id="UP000317835">
    <property type="component" value="Plasmid pElP_5"/>
</dbReference>
<name>A0A518HFN0_9BACT</name>
<feature type="region of interest" description="Disordered" evidence="1">
    <location>
        <begin position="353"/>
        <end position="382"/>
    </location>
</feature>